<organism evidence="2 3">
    <name type="scientific">Allomesorhizobium camelthorni</name>
    <dbReference type="NCBI Taxonomy" id="475069"/>
    <lineage>
        <taxon>Bacteria</taxon>
        <taxon>Pseudomonadati</taxon>
        <taxon>Pseudomonadota</taxon>
        <taxon>Alphaproteobacteria</taxon>
        <taxon>Hyphomicrobiales</taxon>
        <taxon>Phyllobacteriaceae</taxon>
        <taxon>Allomesorhizobium</taxon>
    </lineage>
</organism>
<reference evidence="2 3" key="1">
    <citation type="submission" date="2020-02" db="EMBL/GenBank/DDBJ databases">
        <title>Genome sequence of strain CCNWXJ40-4.</title>
        <authorList>
            <person name="Gao J."/>
            <person name="Sun J."/>
        </authorList>
    </citation>
    <scope>NUCLEOTIDE SEQUENCE [LARGE SCALE GENOMIC DNA]</scope>
    <source>
        <strain evidence="2 3">CCNWXJ 40-4</strain>
    </source>
</reference>
<feature type="domain" description="Beta-lactamase-related" evidence="1">
    <location>
        <begin position="23"/>
        <end position="235"/>
    </location>
</feature>
<dbReference type="SUPFAM" id="SSF56601">
    <property type="entry name" value="beta-lactamase/transpeptidase-like"/>
    <property type="match status" value="1"/>
</dbReference>
<evidence type="ECO:0000259" key="1">
    <source>
        <dbReference type="Pfam" id="PF00144"/>
    </source>
</evidence>
<dbReference type="InterPro" id="IPR012338">
    <property type="entry name" value="Beta-lactam/transpept-like"/>
</dbReference>
<dbReference type="PANTHER" id="PTHR43283">
    <property type="entry name" value="BETA-LACTAMASE-RELATED"/>
    <property type="match status" value="1"/>
</dbReference>
<dbReference type="EMBL" id="JAAKZF010000032">
    <property type="protein sequence ID" value="NGO53443.1"/>
    <property type="molecule type" value="Genomic_DNA"/>
</dbReference>
<gene>
    <name evidence="2" type="ORF">G6N73_20140</name>
</gene>
<dbReference type="InterPro" id="IPR050789">
    <property type="entry name" value="Diverse_Enzym_Activities"/>
</dbReference>
<sequence>MEARAFFREDGEVDATGVSVPLPWWSFTKTALAIALLRLSEQGRVSLDEIVEGKPYTPVQLLRHEAGLPDYGSLPSYHADVEARRSPWSVDDLLNAVEADRLRYEPGHGWAYSNIGYLEVARLIKKASELPLADALADLVFIPAELATARLVVTPADLADVRMGDAVGYHPGWVYHGLVVGTAMDAARLLRHLLSGDLVRPHSLSRMLEPRPIPQFRSELLPDPAYGLGLMLRATNMT</sequence>
<name>A0A6G4WGX3_9HYPH</name>
<evidence type="ECO:0000313" key="3">
    <source>
        <dbReference type="Proteomes" id="UP001642900"/>
    </source>
</evidence>
<accession>A0A6G4WGX3</accession>
<dbReference type="Pfam" id="PF00144">
    <property type="entry name" value="Beta-lactamase"/>
    <property type="match status" value="1"/>
</dbReference>
<evidence type="ECO:0000313" key="2">
    <source>
        <dbReference type="EMBL" id="NGO53443.1"/>
    </source>
</evidence>
<dbReference type="Proteomes" id="UP001642900">
    <property type="component" value="Unassembled WGS sequence"/>
</dbReference>
<comment type="caution">
    <text evidence="2">The sequence shown here is derived from an EMBL/GenBank/DDBJ whole genome shotgun (WGS) entry which is preliminary data.</text>
</comment>
<protein>
    <submittedName>
        <fullName evidence="2">Beta-lactamase family protein</fullName>
    </submittedName>
</protein>
<dbReference type="Gene3D" id="3.40.710.10">
    <property type="entry name" value="DD-peptidase/beta-lactamase superfamily"/>
    <property type="match status" value="1"/>
</dbReference>
<dbReference type="AlphaFoldDB" id="A0A6G4WGX3"/>
<keyword evidence="3" id="KW-1185">Reference proteome</keyword>
<proteinExistence type="predicted"/>
<dbReference type="InterPro" id="IPR001466">
    <property type="entry name" value="Beta-lactam-related"/>
</dbReference>
<dbReference type="RefSeq" id="WP_165030823.1">
    <property type="nucleotide sequence ID" value="NZ_JAAKZF010000032.1"/>
</dbReference>